<dbReference type="GO" id="GO:0016989">
    <property type="term" value="F:sigma factor antagonist activity"/>
    <property type="evidence" value="ECO:0007669"/>
    <property type="project" value="TreeGrafter"/>
</dbReference>
<dbReference type="Gene3D" id="3.55.50.30">
    <property type="match status" value="1"/>
</dbReference>
<accession>A0A248JMY5</accession>
<dbReference type="KEGG" id="nao:Y958_04125"/>
<dbReference type="PIRSF" id="PIRSF018266">
    <property type="entry name" value="FecR"/>
    <property type="match status" value="1"/>
</dbReference>
<dbReference type="RefSeq" id="WP_088871008.1">
    <property type="nucleotide sequence ID" value="NZ_CP022110.1"/>
</dbReference>
<evidence type="ECO:0000256" key="1">
    <source>
        <dbReference type="SAM" id="Phobius"/>
    </source>
</evidence>
<dbReference type="PANTHER" id="PTHR30273:SF2">
    <property type="entry name" value="PROTEIN FECR"/>
    <property type="match status" value="1"/>
</dbReference>
<dbReference type="AlphaFoldDB" id="A0A248JMY5"/>
<evidence type="ECO:0000313" key="4">
    <source>
        <dbReference type="EMBL" id="ASG20103.1"/>
    </source>
</evidence>
<keyword evidence="5" id="KW-1185">Reference proteome</keyword>
<dbReference type="Gene3D" id="2.60.120.1440">
    <property type="match status" value="1"/>
</dbReference>
<dbReference type="Pfam" id="PF04773">
    <property type="entry name" value="FecR"/>
    <property type="match status" value="1"/>
</dbReference>
<dbReference type="Pfam" id="PF16220">
    <property type="entry name" value="DUF4880"/>
    <property type="match status" value="1"/>
</dbReference>
<dbReference type="Proteomes" id="UP000197153">
    <property type="component" value="Chromosome 1"/>
</dbReference>
<proteinExistence type="predicted"/>
<protein>
    <submittedName>
        <fullName evidence="4">Iron dicitrate transport regulator FecR</fullName>
    </submittedName>
</protein>
<dbReference type="PANTHER" id="PTHR30273">
    <property type="entry name" value="PERIPLASMIC SIGNAL SENSOR AND SIGMA FACTOR ACTIVATOR FECR-RELATED"/>
    <property type="match status" value="1"/>
</dbReference>
<evidence type="ECO:0000259" key="2">
    <source>
        <dbReference type="Pfam" id="PF04773"/>
    </source>
</evidence>
<organism evidence="4 5">
    <name type="scientific">Nitrospirillum viridazoti CBAmc</name>
    <dbReference type="NCBI Taxonomy" id="1441467"/>
    <lineage>
        <taxon>Bacteria</taxon>
        <taxon>Pseudomonadati</taxon>
        <taxon>Pseudomonadota</taxon>
        <taxon>Alphaproteobacteria</taxon>
        <taxon>Rhodospirillales</taxon>
        <taxon>Azospirillaceae</taxon>
        <taxon>Nitrospirillum</taxon>
        <taxon>Nitrospirillum viridazoti</taxon>
    </lineage>
</organism>
<keyword evidence="1" id="KW-0812">Transmembrane</keyword>
<feature type="domain" description="FecR protein" evidence="2">
    <location>
        <begin position="124"/>
        <end position="217"/>
    </location>
</feature>
<reference evidence="4 5" key="1">
    <citation type="submission" date="2017-06" db="EMBL/GenBank/DDBJ databases">
        <title>Complete genome sequence of Nitrospirillum amazonense strain CBAmC, an endophytic nitrogen-fixing and plant growth-promoting bacterium, isolated from sugarcane.</title>
        <authorList>
            <person name="Schwab S."/>
            <person name="dos Santos Teixeira K.R."/>
            <person name="Simoes Araujo J.L."/>
            <person name="Soares Vidal M."/>
            <person name="Borges de Freitas H.R."/>
            <person name="Rivello Crivelaro A.L."/>
            <person name="Bueno de Camargo Nunes A."/>
            <person name="dos Santos C.M."/>
            <person name="Palmeira da Silva Rosa D."/>
            <person name="da Silva Padilha D."/>
            <person name="da Silva E."/>
            <person name="Araujo Terra L."/>
            <person name="Soares Mendes V."/>
            <person name="Farinelli L."/>
            <person name="Magalhaes Cruz L."/>
            <person name="Baldani J.I."/>
        </authorList>
    </citation>
    <scope>NUCLEOTIDE SEQUENCE [LARGE SCALE GENOMIC DNA]</scope>
    <source>
        <strain evidence="4 5">CBAmC</strain>
    </source>
</reference>
<evidence type="ECO:0000259" key="3">
    <source>
        <dbReference type="Pfam" id="PF16220"/>
    </source>
</evidence>
<feature type="transmembrane region" description="Helical" evidence="1">
    <location>
        <begin position="94"/>
        <end position="115"/>
    </location>
</feature>
<dbReference type="InterPro" id="IPR032623">
    <property type="entry name" value="FecR_N"/>
</dbReference>
<dbReference type="EMBL" id="CP022110">
    <property type="protein sequence ID" value="ASG20103.1"/>
    <property type="molecule type" value="Genomic_DNA"/>
</dbReference>
<gene>
    <name evidence="4" type="ORF">Y958_04125</name>
</gene>
<keyword evidence="1" id="KW-1133">Transmembrane helix</keyword>
<dbReference type="InterPro" id="IPR006860">
    <property type="entry name" value="FecR"/>
</dbReference>
<sequence>MAERRVVWNPSPVEEAARWALRRADAPLTPEEEAAFQAWLAADPGHRDSYQALHATLEDPALAEAMAGLNAAPRAARRPASRAVPRTIPRARRLLPGLALAACAALALIVVWPNVDRYMATPLRYETAGGQGRTVTLPDGTALNLNGDTVVEARLGHGHRWLTLSRGEAYFDVAHDSDRPFEIEAGGRAAITVLGTAFDVDLTRDVVELSVYRGRVRFTAAGAGTGRELTAGQRAAVHNGQLQSLADFNPAAEDWRQGWLETEGITLGRLAERLSRRSALPIVLTDSRLATRQISGRFRLDNPARLLATLGRVHGFTVDRQADRLLLVPAA</sequence>
<keyword evidence="1" id="KW-0472">Membrane</keyword>
<feature type="domain" description="FecR N-terminal" evidence="3">
    <location>
        <begin position="14"/>
        <end position="54"/>
    </location>
</feature>
<dbReference type="InterPro" id="IPR012373">
    <property type="entry name" value="Ferrdict_sens_TM"/>
</dbReference>
<evidence type="ECO:0000313" key="5">
    <source>
        <dbReference type="Proteomes" id="UP000197153"/>
    </source>
</evidence>
<name>A0A248JMY5_9PROT</name>